<dbReference type="Proteomes" id="UP000695264">
    <property type="component" value="Unassembled WGS sequence"/>
</dbReference>
<organism evidence="2 3">
    <name type="scientific">Streptomyces zingiberis</name>
    <dbReference type="NCBI Taxonomy" id="2053010"/>
    <lineage>
        <taxon>Bacteria</taxon>
        <taxon>Bacillati</taxon>
        <taxon>Actinomycetota</taxon>
        <taxon>Actinomycetes</taxon>
        <taxon>Kitasatosporales</taxon>
        <taxon>Streptomycetaceae</taxon>
        <taxon>Streptomyces</taxon>
    </lineage>
</organism>
<dbReference type="SMART" id="SM00530">
    <property type="entry name" value="HTH_XRE"/>
    <property type="match status" value="1"/>
</dbReference>
<dbReference type="SUPFAM" id="SSF47413">
    <property type="entry name" value="lambda repressor-like DNA-binding domains"/>
    <property type="match status" value="1"/>
</dbReference>
<dbReference type="EMBL" id="JAATEN010000014">
    <property type="protein sequence ID" value="NJQ02369.1"/>
    <property type="molecule type" value="Genomic_DNA"/>
</dbReference>
<accession>A0ABX1BXE6</accession>
<dbReference type="RefSeq" id="WP_168103001.1">
    <property type="nucleotide sequence ID" value="NZ_JAATEN010000014.1"/>
</dbReference>
<keyword evidence="3" id="KW-1185">Reference proteome</keyword>
<dbReference type="Gene3D" id="1.10.260.40">
    <property type="entry name" value="lambda repressor-like DNA-binding domains"/>
    <property type="match status" value="1"/>
</dbReference>
<evidence type="ECO:0000313" key="3">
    <source>
        <dbReference type="Proteomes" id="UP000695264"/>
    </source>
</evidence>
<gene>
    <name evidence="2" type="ORF">HCK00_17935</name>
</gene>
<dbReference type="PROSITE" id="PS50943">
    <property type="entry name" value="HTH_CROC1"/>
    <property type="match status" value="1"/>
</dbReference>
<evidence type="ECO:0000313" key="2">
    <source>
        <dbReference type="EMBL" id="NJQ02369.1"/>
    </source>
</evidence>
<name>A0ABX1BXE6_9ACTN</name>
<dbReference type="Pfam" id="PF13560">
    <property type="entry name" value="HTH_31"/>
    <property type="match status" value="1"/>
</dbReference>
<dbReference type="InterPro" id="IPR043917">
    <property type="entry name" value="DUF5753"/>
</dbReference>
<proteinExistence type="predicted"/>
<dbReference type="Pfam" id="PF19054">
    <property type="entry name" value="DUF5753"/>
    <property type="match status" value="1"/>
</dbReference>
<evidence type="ECO:0000259" key="1">
    <source>
        <dbReference type="PROSITE" id="PS50943"/>
    </source>
</evidence>
<protein>
    <submittedName>
        <fullName evidence="2">Helix-turn-helix domain-containing protein</fullName>
    </submittedName>
</protein>
<dbReference type="CDD" id="cd00093">
    <property type="entry name" value="HTH_XRE"/>
    <property type="match status" value="1"/>
</dbReference>
<comment type="caution">
    <text evidence="2">The sequence shown here is derived from an EMBL/GenBank/DDBJ whole genome shotgun (WGS) entry which is preliminary data.</text>
</comment>
<reference evidence="2 3" key="1">
    <citation type="submission" date="2020-03" db="EMBL/GenBank/DDBJ databases">
        <title>WGS of actinomycetes isolated from Thailand.</title>
        <authorList>
            <person name="Thawai C."/>
        </authorList>
    </citation>
    <scope>NUCLEOTIDE SEQUENCE [LARGE SCALE GENOMIC DNA]</scope>
    <source>
        <strain evidence="2 3">PLAI 1-29</strain>
    </source>
</reference>
<feature type="domain" description="HTH cro/C1-type" evidence="1">
    <location>
        <begin position="21"/>
        <end position="75"/>
    </location>
</feature>
<dbReference type="InterPro" id="IPR010982">
    <property type="entry name" value="Lambda_DNA-bd_dom_sf"/>
</dbReference>
<dbReference type="InterPro" id="IPR001387">
    <property type="entry name" value="Cro/C1-type_HTH"/>
</dbReference>
<sequence length="275" mass="30341">MAHVRDLDPGSSALAYYGSELRRLREAAGLTQKQVGDIIYCTGSLVGQIETAKKPPTRTFTERADAALGADGALLRIWPLVSRSALPGWFRPYADLEAKATAIYTFQVQLVHGLLQTEDYARAVLEADRPGNLDELVAGRMERQRILHNENAPFLWMIIGEGVLHQAIGGGPIMRNQLARLLGYRKHPRIHVQVLPFIAGAHAGLPGSFNVLHFEKLPNIAYTEDYGPGNVSFNSLDVSLRSHRYDLLQAAALSLEDSAELIAEVMEDRYGKDQA</sequence>